<dbReference type="EMBL" id="CP144062">
    <property type="protein sequence ID" value="WWD22206.1"/>
    <property type="molecule type" value="Genomic_DNA"/>
</dbReference>
<evidence type="ECO:0000256" key="4">
    <source>
        <dbReference type="ARBA" id="ARBA00022801"/>
    </source>
</evidence>
<dbReference type="KEGG" id="ksn:43591726"/>
<dbReference type="Proteomes" id="UP000322225">
    <property type="component" value="Chromosome 12"/>
</dbReference>
<sequence length="1000" mass="113732">MTDRQVLYQHHPAEHENTQPWSKSALKPRAWHESDADRLSLNSPDWRFRLSPTVIPVDFTAVDYDDSKWDKLVVPSHWVLNGHGKPIYTNLEYPFVVDPPRVPTENPTGDYRYSFIKPQWSGAGRTIIRFDGVESWFKLWLNEVEIGWSSGSRLPVEFDITDHLSENNIICVRVIQWSAGSYLEDQDQWWLPGIFRDVTVLHRPNNCADDHFVHASYDYTTGKGTLKVDCEGEFTRVTVPELNIDMHAGDSITLDVEPWSAEVPRLYRGTLATDGEHIPLNIGFRTVEIRDGNFRVNGAVILFNGVNRHEFHCERGRAVDKETMLQDVLTIKRNNFNAVRTSHYPPSSHFLDLCDEYGLWVVDEGDYETHGFGFVDWRKNPSDSPAWTDALINRTQRMVERDKNHPSIVLWSLGNEAYRGFNIGLMANCVRSRDSSRPVHYENDWTGEHSDIWTHMYTWPEEIERIGKREETFDGYGYQKREVSLLTEADRVRLEKSRREKPFIAIEYGHSMGNGPGGLLEYQQIFEKYPRLQGGFIWEFIDHGLKQTTADGKTFYAYGGDFGEPRGTHGGNFVCDGLLFPDRTPSPALLDVKAVFQPVVFTLDDKKLLIRNKYDLRDLSHLRFSWRLEKYGEVVEQGELDVPKVKARHTVTVDLPSTLTTARGDSKAGWWWTVTATLDGATWAPDGHEVAWAQYPLPHSENTSNKAVLTSLKIGNDTVSVGPATFDSTFGKLLTFGSIGVEDSHLDLWRAPTDNDIGGPITPDWPEVSAPNRDKWYTAGLDRIQNRVDSVEKVGESLVVKYTDGAAIYDRCLRTTMTYEARDEGRSLHVGVSIIPENDWSDLQLPRLGIRLTLDTKSLERVKWFGLGPGEAYPDLRSSVRMGAWEKSIDEWQTPYVMPQENGNRMDVQYADIVDDQGQGVRIEGDPHFNLTVRRWTSEQLTAAKRVTELEPSDKTIINIDYANSGIGSASCGPGVADKYRTVLKAGEAMRFGFVLRTLG</sequence>
<dbReference type="Pfam" id="PF16353">
    <property type="entry name" value="LacZ_4"/>
    <property type="match status" value="1"/>
</dbReference>
<evidence type="ECO:0000256" key="5">
    <source>
        <dbReference type="ARBA" id="ARBA00023295"/>
    </source>
</evidence>
<keyword evidence="4" id="KW-0378">Hydrolase</keyword>
<comment type="similarity">
    <text evidence="2">Belongs to the glycosyl hydrolase 2 family.</text>
</comment>
<dbReference type="AlphaFoldDB" id="A0A5M6BUQ1"/>
<dbReference type="InterPro" id="IPR032312">
    <property type="entry name" value="LacZ_4"/>
</dbReference>
<dbReference type="PROSITE" id="PS00608">
    <property type="entry name" value="GLYCOSYL_HYDROL_F2_2"/>
    <property type="match status" value="1"/>
</dbReference>
<gene>
    <name evidence="7" type="ORF">CI109_106697</name>
</gene>
<dbReference type="InterPro" id="IPR004199">
    <property type="entry name" value="B-gal_small/dom_5"/>
</dbReference>
<dbReference type="InterPro" id="IPR006101">
    <property type="entry name" value="Glyco_hydro_2"/>
</dbReference>
<proteinExistence type="inferred from homology"/>
<reference evidence="7" key="2">
    <citation type="submission" date="2024-01" db="EMBL/GenBank/DDBJ databases">
        <title>Comparative genomics of Cryptococcus and Kwoniella reveals pathogenesis evolution and contrasting modes of karyotype evolution via chromosome fusion or intercentromeric recombination.</title>
        <authorList>
            <person name="Coelho M.A."/>
            <person name="David-Palma M."/>
            <person name="Shea T."/>
            <person name="Bowers K."/>
            <person name="McGinley-Smith S."/>
            <person name="Mohammad A.W."/>
            <person name="Gnirke A."/>
            <person name="Yurkov A.M."/>
            <person name="Nowrousian M."/>
            <person name="Sun S."/>
            <person name="Cuomo C.A."/>
            <person name="Heitman J."/>
        </authorList>
    </citation>
    <scope>NUCLEOTIDE SEQUENCE</scope>
    <source>
        <strain evidence="7">CBS 12478</strain>
    </source>
</reference>
<dbReference type="PANTHER" id="PTHR46323:SF2">
    <property type="entry name" value="BETA-GALACTOSIDASE"/>
    <property type="match status" value="1"/>
</dbReference>
<evidence type="ECO:0000256" key="3">
    <source>
        <dbReference type="ARBA" id="ARBA00012756"/>
    </source>
</evidence>
<dbReference type="SUPFAM" id="SSF74650">
    <property type="entry name" value="Galactose mutarotase-like"/>
    <property type="match status" value="1"/>
</dbReference>
<dbReference type="Gene3D" id="3.20.20.80">
    <property type="entry name" value="Glycosidases"/>
    <property type="match status" value="1"/>
</dbReference>
<dbReference type="PANTHER" id="PTHR46323">
    <property type="entry name" value="BETA-GALACTOSIDASE"/>
    <property type="match status" value="1"/>
</dbReference>
<reference evidence="7" key="1">
    <citation type="submission" date="2017-08" db="EMBL/GenBank/DDBJ databases">
        <authorList>
            <person name="Cuomo C."/>
            <person name="Billmyre B."/>
            <person name="Heitman J."/>
        </authorList>
    </citation>
    <scope>NUCLEOTIDE SEQUENCE</scope>
    <source>
        <strain evidence="7">CBS 12478</strain>
    </source>
</reference>
<dbReference type="InterPro" id="IPR008979">
    <property type="entry name" value="Galactose-bd-like_sf"/>
</dbReference>
<keyword evidence="5" id="KW-0326">Glycosidase</keyword>
<dbReference type="GO" id="GO:0030246">
    <property type="term" value="F:carbohydrate binding"/>
    <property type="evidence" value="ECO:0007669"/>
    <property type="project" value="InterPro"/>
</dbReference>
<dbReference type="GO" id="GO:0005990">
    <property type="term" value="P:lactose catabolic process"/>
    <property type="evidence" value="ECO:0007669"/>
    <property type="project" value="TreeGrafter"/>
</dbReference>
<protein>
    <recommendedName>
        <fullName evidence="3">beta-galactosidase</fullName>
        <ecNumber evidence="3">3.2.1.23</ecNumber>
    </recommendedName>
    <alternativeName>
        <fullName evidence="6">Lactase</fullName>
    </alternativeName>
</protein>
<dbReference type="PROSITE" id="PS00719">
    <property type="entry name" value="GLYCOSYL_HYDROL_F2_1"/>
    <property type="match status" value="1"/>
</dbReference>
<dbReference type="Pfam" id="PF02837">
    <property type="entry name" value="Glyco_hydro_2_N"/>
    <property type="match status" value="1"/>
</dbReference>
<dbReference type="InterPro" id="IPR011013">
    <property type="entry name" value="Gal_mutarotase_sf_dom"/>
</dbReference>
<dbReference type="InterPro" id="IPR006104">
    <property type="entry name" value="Glyco_hydro_2_N"/>
</dbReference>
<dbReference type="SUPFAM" id="SSF49785">
    <property type="entry name" value="Galactose-binding domain-like"/>
    <property type="match status" value="1"/>
</dbReference>
<evidence type="ECO:0000313" key="7">
    <source>
        <dbReference type="EMBL" id="WWD22206.1"/>
    </source>
</evidence>
<evidence type="ECO:0000313" key="8">
    <source>
        <dbReference type="Proteomes" id="UP000322225"/>
    </source>
</evidence>
<dbReference type="InterPro" id="IPR036156">
    <property type="entry name" value="Beta-gal/glucu_dom_sf"/>
</dbReference>
<name>A0A5M6BUQ1_9TREE</name>
<dbReference type="GeneID" id="43591726"/>
<dbReference type="OrthoDB" id="408320at2759"/>
<dbReference type="InterPro" id="IPR023232">
    <property type="entry name" value="Glyco_hydro_2_AS"/>
</dbReference>
<organism evidence="7 8">
    <name type="scientific">Kwoniella shandongensis</name>
    <dbReference type="NCBI Taxonomy" id="1734106"/>
    <lineage>
        <taxon>Eukaryota</taxon>
        <taxon>Fungi</taxon>
        <taxon>Dikarya</taxon>
        <taxon>Basidiomycota</taxon>
        <taxon>Agaricomycotina</taxon>
        <taxon>Tremellomycetes</taxon>
        <taxon>Tremellales</taxon>
        <taxon>Cryptococcaceae</taxon>
        <taxon>Kwoniella</taxon>
    </lineage>
</organism>
<dbReference type="Pfam" id="PF02929">
    <property type="entry name" value="Bgal_small_N"/>
    <property type="match status" value="1"/>
</dbReference>
<dbReference type="InterPro" id="IPR006103">
    <property type="entry name" value="Glyco_hydro_2_cat"/>
</dbReference>
<dbReference type="SUPFAM" id="SSF49303">
    <property type="entry name" value="beta-Galactosidase/glucuronidase domain"/>
    <property type="match status" value="2"/>
</dbReference>
<dbReference type="InterPro" id="IPR050347">
    <property type="entry name" value="Bact_Beta-galactosidase"/>
</dbReference>
<dbReference type="InterPro" id="IPR023230">
    <property type="entry name" value="Glyco_hydro_2_CS"/>
</dbReference>
<evidence type="ECO:0000256" key="6">
    <source>
        <dbReference type="ARBA" id="ARBA00032230"/>
    </source>
</evidence>
<dbReference type="Pfam" id="PF02836">
    <property type="entry name" value="Glyco_hydro_2_C"/>
    <property type="match status" value="1"/>
</dbReference>
<dbReference type="Gene3D" id="2.60.120.260">
    <property type="entry name" value="Galactose-binding domain-like"/>
    <property type="match status" value="1"/>
</dbReference>
<dbReference type="GO" id="GO:0009341">
    <property type="term" value="C:beta-galactosidase complex"/>
    <property type="evidence" value="ECO:0007669"/>
    <property type="project" value="InterPro"/>
</dbReference>
<evidence type="ECO:0000256" key="2">
    <source>
        <dbReference type="ARBA" id="ARBA00007401"/>
    </source>
</evidence>
<evidence type="ECO:0000256" key="1">
    <source>
        <dbReference type="ARBA" id="ARBA00001412"/>
    </source>
</evidence>
<dbReference type="RefSeq" id="XP_031858193.1">
    <property type="nucleotide sequence ID" value="XM_032007555.1"/>
</dbReference>
<dbReference type="SMART" id="SM01038">
    <property type="entry name" value="Bgal_small_N"/>
    <property type="match status" value="1"/>
</dbReference>
<accession>A0A5M6BUQ1</accession>
<dbReference type="EC" id="3.2.1.23" evidence="3"/>
<keyword evidence="8" id="KW-1185">Reference proteome</keyword>
<dbReference type="InterPro" id="IPR013783">
    <property type="entry name" value="Ig-like_fold"/>
</dbReference>
<dbReference type="Gene3D" id="2.60.40.10">
    <property type="entry name" value="Immunoglobulins"/>
    <property type="match status" value="2"/>
</dbReference>
<comment type="catalytic activity">
    <reaction evidence="1">
        <text>Hydrolysis of terminal non-reducing beta-D-galactose residues in beta-D-galactosides.</text>
        <dbReference type="EC" id="3.2.1.23"/>
    </reaction>
</comment>
<dbReference type="Gene3D" id="2.70.98.10">
    <property type="match status" value="1"/>
</dbReference>
<dbReference type="InterPro" id="IPR017853">
    <property type="entry name" value="GH"/>
</dbReference>
<dbReference type="SUPFAM" id="SSF51445">
    <property type="entry name" value="(Trans)glycosidases"/>
    <property type="match status" value="1"/>
</dbReference>
<dbReference type="GO" id="GO:0004565">
    <property type="term" value="F:beta-galactosidase activity"/>
    <property type="evidence" value="ECO:0007669"/>
    <property type="project" value="UniProtKB-EC"/>
</dbReference>
<dbReference type="InterPro" id="IPR014718">
    <property type="entry name" value="GH-type_carb-bd"/>
</dbReference>
<dbReference type="PRINTS" id="PR00132">
    <property type="entry name" value="GLHYDRLASE2"/>
</dbReference>